<dbReference type="GO" id="GO:0009543">
    <property type="term" value="C:chloroplast thylakoid lumen"/>
    <property type="evidence" value="ECO:0007669"/>
    <property type="project" value="UniProtKB-SubCell"/>
</dbReference>
<evidence type="ECO:0000313" key="5">
    <source>
        <dbReference type="EMBL" id="BAF13358.2"/>
    </source>
</evidence>
<name>A0A0P0W433_ORYSJ</name>
<evidence type="ECO:0000256" key="1">
    <source>
        <dbReference type="ARBA" id="ARBA00008386"/>
    </source>
</evidence>
<dbReference type="PANTHER" id="PTHR34939:SF1">
    <property type="entry name" value="PHOTOSYSTEM I REACTION CENTER SUBUNIT III, CHLOROPLASTIC"/>
    <property type="match status" value="1"/>
</dbReference>
<proteinExistence type="inferred from homology"/>
<comment type="similarity">
    <text evidence="1 4">Belongs to the PsaF family.</text>
</comment>
<gene>
    <name evidence="5" type="ordered locus">Os03g0778100</name>
</gene>
<dbReference type="PANTHER" id="PTHR34939">
    <property type="entry name" value="PHOTOSYSTEM I REACTION CENTER SUBUNIT III, CHLOROPLASTIC"/>
    <property type="match status" value="1"/>
</dbReference>
<keyword evidence="3 4" id="KW-0603">Photosystem I</keyword>
<dbReference type="EMBL" id="AP008209">
    <property type="protein sequence ID" value="BAF13358.2"/>
    <property type="molecule type" value="Genomic_DNA"/>
</dbReference>
<protein>
    <recommendedName>
        <fullName evidence="4">Photosystem I reaction center subunit III</fullName>
    </recommendedName>
    <alternativeName>
        <fullName evidence="4">PSI-F</fullName>
    </alternativeName>
</protein>
<organism evidence="5 6">
    <name type="scientific">Oryza sativa subsp. japonica</name>
    <name type="common">Rice</name>
    <dbReference type="NCBI Taxonomy" id="39947"/>
    <lineage>
        <taxon>Eukaryota</taxon>
        <taxon>Viridiplantae</taxon>
        <taxon>Streptophyta</taxon>
        <taxon>Embryophyta</taxon>
        <taxon>Tracheophyta</taxon>
        <taxon>Spermatophyta</taxon>
        <taxon>Magnoliopsida</taxon>
        <taxon>Liliopsida</taxon>
        <taxon>Poales</taxon>
        <taxon>Poaceae</taxon>
        <taxon>BOP clade</taxon>
        <taxon>Oryzoideae</taxon>
        <taxon>Oryzeae</taxon>
        <taxon>Oryzinae</taxon>
        <taxon>Oryza</taxon>
        <taxon>Oryza sativa</taxon>
    </lineage>
</organism>
<sequence>MAALAAASTAFAAKPRLARAPSSPAARFSVSCSASGNNGGAGEMAQSLAASAKTFSAALALSSVLLSSAATSPPPAAADIAGLTPCKESKAFAKREKQSIKKLQSSLAINATIEKTKRRFENYGKFGLLCGADGLPHLIVSGDQRHWGEFITPGLLFLYIAGWIGWVGRSYLIAISGEKKPAMREIIIDVELAVKLLPRGFIWPVAAYRELITGNLVVDDADIGY</sequence>
<reference evidence="5 6" key="1">
    <citation type="journal article" date="2005" name="Nature">
        <title>The map-based sequence of the rice genome.</title>
        <authorList>
            <consortium name="International rice genome sequencing project (IRGSP)"/>
            <person name="Matsumoto T."/>
            <person name="Wu J."/>
            <person name="Kanamori H."/>
            <person name="Katayose Y."/>
            <person name="Fujisawa M."/>
            <person name="Namiki N."/>
            <person name="Mizuno H."/>
            <person name="Yamamoto K."/>
            <person name="Antonio B.A."/>
            <person name="Baba T."/>
            <person name="Sakata K."/>
            <person name="Nagamura Y."/>
            <person name="Aoki H."/>
            <person name="Arikawa K."/>
            <person name="Arita K."/>
            <person name="Bito T."/>
            <person name="Chiden Y."/>
            <person name="Fujitsuka N."/>
            <person name="Fukunaka R."/>
            <person name="Hamada M."/>
            <person name="Harada C."/>
            <person name="Hayashi A."/>
            <person name="Hijishita S."/>
            <person name="Honda M."/>
            <person name="Hosokawa S."/>
            <person name="Ichikawa Y."/>
            <person name="Idonuma A."/>
            <person name="Iijima M."/>
            <person name="Ikeda M."/>
            <person name="Ikeno M."/>
            <person name="Ito K."/>
            <person name="Ito S."/>
            <person name="Ito T."/>
            <person name="Ito Y."/>
            <person name="Ito Y."/>
            <person name="Iwabuchi A."/>
            <person name="Kamiya K."/>
            <person name="Karasawa W."/>
            <person name="Kurita K."/>
            <person name="Katagiri S."/>
            <person name="Kikuta A."/>
            <person name="Kobayashi H."/>
            <person name="Kobayashi N."/>
            <person name="Machita K."/>
            <person name="Maehara T."/>
            <person name="Masukawa M."/>
            <person name="Mizubayashi T."/>
            <person name="Mukai Y."/>
            <person name="Nagasaki H."/>
            <person name="Nagata Y."/>
            <person name="Naito S."/>
            <person name="Nakashima M."/>
            <person name="Nakama Y."/>
            <person name="Nakamichi Y."/>
            <person name="Nakamura M."/>
            <person name="Meguro A."/>
            <person name="Negishi M."/>
            <person name="Ohta I."/>
            <person name="Ohta T."/>
            <person name="Okamoto M."/>
            <person name="Ono N."/>
            <person name="Saji S."/>
            <person name="Sakaguchi M."/>
            <person name="Sakai K."/>
            <person name="Shibata M."/>
            <person name="Shimokawa T."/>
            <person name="Song J."/>
            <person name="Takazaki Y."/>
            <person name="Terasawa K."/>
            <person name="Tsugane M."/>
            <person name="Tsuji K."/>
            <person name="Ueda S."/>
            <person name="Waki K."/>
            <person name="Yamagata H."/>
            <person name="Yamamoto M."/>
            <person name="Yamamoto S."/>
            <person name="Yamane H."/>
            <person name="Yoshiki S."/>
            <person name="Yoshihara R."/>
            <person name="Yukawa K."/>
            <person name="Zhong H."/>
            <person name="Yano M."/>
            <person name="Yuan Q."/>
            <person name="Ouyang S."/>
            <person name="Liu J."/>
            <person name="Jones K.M."/>
            <person name="Gansberger K."/>
            <person name="Moffat K."/>
            <person name="Hill J."/>
            <person name="Bera J."/>
            <person name="Fadrosh D."/>
            <person name="Jin S."/>
            <person name="Johri S."/>
            <person name="Kim M."/>
            <person name="Overton L."/>
            <person name="Reardon M."/>
            <person name="Tsitrin T."/>
            <person name="Vuong H."/>
            <person name="Weaver B."/>
            <person name="Ciecko A."/>
            <person name="Tallon L."/>
            <person name="Jackson J."/>
            <person name="Pai G."/>
            <person name="Aken S.V."/>
            <person name="Utterback T."/>
            <person name="Reidmuller S."/>
            <person name="Feldblyum T."/>
            <person name="Hsiao J."/>
            <person name="Zismann V."/>
            <person name="Iobst S."/>
            <person name="de Vazeille A.R."/>
            <person name="Buell C.R."/>
            <person name="Ying K."/>
            <person name="Li Y."/>
            <person name="Lu T."/>
            <person name="Huang Y."/>
            <person name="Zhao Q."/>
            <person name="Feng Q."/>
            <person name="Zhang L."/>
            <person name="Zhu J."/>
            <person name="Weng Q."/>
            <person name="Mu J."/>
            <person name="Lu Y."/>
            <person name="Fan D."/>
            <person name="Liu Y."/>
            <person name="Guan J."/>
            <person name="Zhang Y."/>
            <person name="Yu S."/>
            <person name="Liu X."/>
            <person name="Zhang Y."/>
            <person name="Hong G."/>
            <person name="Han B."/>
            <person name="Choisne N."/>
            <person name="Demange N."/>
            <person name="Orjeda G."/>
            <person name="Samain S."/>
            <person name="Cattolico L."/>
            <person name="Pelletier E."/>
            <person name="Couloux A."/>
            <person name="Segurens B."/>
            <person name="Wincker P."/>
            <person name="D'Hont A."/>
            <person name="Scarpelli C."/>
            <person name="Weissenbach J."/>
            <person name="Salanoubat M."/>
            <person name="Quetier F."/>
            <person name="Yu Y."/>
            <person name="Kim H.R."/>
            <person name="Rambo T."/>
            <person name="Currie J."/>
            <person name="Collura K."/>
            <person name="Luo M."/>
            <person name="Yang T."/>
            <person name="Ammiraju J.S.S."/>
            <person name="Engler F."/>
            <person name="Soderlund C."/>
            <person name="Wing R.A."/>
            <person name="Palmer L.E."/>
            <person name="de la Bastide M."/>
            <person name="Spiegel L."/>
            <person name="Nascimento L."/>
            <person name="Zutavern T."/>
            <person name="O'Shaughnessy A."/>
            <person name="Dike S."/>
            <person name="Dedhia N."/>
            <person name="Preston R."/>
            <person name="Balija V."/>
            <person name="McCombie W.R."/>
            <person name="Chow T."/>
            <person name="Chen H."/>
            <person name="Chung M."/>
            <person name="Chen C."/>
            <person name="Shaw J."/>
            <person name="Wu H."/>
            <person name="Hsiao K."/>
            <person name="Chao Y."/>
            <person name="Chu M."/>
            <person name="Cheng C."/>
            <person name="Hour A."/>
            <person name="Lee P."/>
            <person name="Lin S."/>
            <person name="Lin Y."/>
            <person name="Liou J."/>
            <person name="Liu S."/>
            <person name="Hsing Y."/>
            <person name="Raghuvanshi S."/>
            <person name="Mohanty A."/>
            <person name="Bharti A.K."/>
            <person name="Gaur A."/>
            <person name="Gupta V."/>
            <person name="Kumar D."/>
            <person name="Ravi V."/>
            <person name="Vij S."/>
            <person name="Kapur A."/>
            <person name="Khurana P."/>
            <person name="Khurana P."/>
            <person name="Khurana J.P."/>
            <person name="Tyagi A.K."/>
            <person name="Gaikwad K."/>
            <person name="Singh A."/>
            <person name="Dalal V."/>
            <person name="Srivastava S."/>
            <person name="Dixit A."/>
            <person name="Pal A.K."/>
            <person name="Ghazi I.A."/>
            <person name="Yadav M."/>
            <person name="Pandit A."/>
            <person name="Bhargava A."/>
            <person name="Sureshbabu K."/>
            <person name="Batra K."/>
            <person name="Sharma T.R."/>
            <person name="Mohapatra T."/>
            <person name="Singh N.K."/>
            <person name="Messing J."/>
            <person name="Nelson A.B."/>
            <person name="Fuks G."/>
            <person name="Kavchok S."/>
            <person name="Keizer G."/>
            <person name="Linton E."/>
            <person name="Llaca V."/>
            <person name="Song R."/>
            <person name="Tanyolac B."/>
            <person name="Young S."/>
            <person name="Ho-Il K."/>
            <person name="Hahn J.H."/>
            <person name="Sangsakoo G."/>
            <person name="Vanavichit A."/>
            <person name="de Mattos Luiz.A.T."/>
            <person name="Zimmer P.D."/>
            <person name="Malone G."/>
            <person name="Dellagostin O."/>
            <person name="de Oliveira A.C."/>
            <person name="Bevan M."/>
            <person name="Bancroft I."/>
            <person name="Minx P."/>
            <person name="Cordum H."/>
            <person name="Wilson R."/>
            <person name="Cheng Z."/>
            <person name="Jin W."/>
            <person name="Jiang J."/>
            <person name="Leong S.A."/>
            <person name="Iwama H."/>
            <person name="Gojobori T."/>
            <person name="Itoh T."/>
            <person name="Niimura Y."/>
            <person name="Fujii Y."/>
            <person name="Habara T."/>
            <person name="Sakai H."/>
            <person name="Sato Y."/>
            <person name="Wilson G."/>
            <person name="Kumar K."/>
            <person name="McCouch S."/>
            <person name="Juretic N."/>
            <person name="Hoen D."/>
            <person name="Wright S."/>
            <person name="Bruskiewich R."/>
            <person name="Bureau T."/>
            <person name="Miyao A."/>
            <person name="Hirochika H."/>
            <person name="Nishikawa T."/>
            <person name="Kadowaki K."/>
            <person name="Sugiura M."/>
            <person name="Burr B."/>
            <person name="Sasaki T."/>
        </authorList>
    </citation>
    <scope>NUCLEOTIDE SEQUENCE [LARGE SCALE GENOMIC DNA]</scope>
    <source>
        <strain evidence="6">cv. Nipponbare</strain>
    </source>
</reference>
<reference evidence="6" key="2">
    <citation type="journal article" date="2008" name="Nucleic Acids Res.">
        <title>The rice annotation project database (RAP-DB): 2008 update.</title>
        <authorList>
            <consortium name="The rice annotation project (RAP)"/>
        </authorList>
    </citation>
    <scope>GENOME REANNOTATION</scope>
    <source>
        <strain evidence="6">cv. Nipponbare</strain>
    </source>
</reference>
<dbReference type="KEGG" id="dosa:Os03g0778100"/>
<dbReference type="Proteomes" id="UP000000763">
    <property type="component" value="Chromosome 3"/>
</dbReference>
<keyword evidence="4" id="KW-0934">Plastid</keyword>
<evidence type="ECO:0000256" key="3">
    <source>
        <dbReference type="ARBA" id="ARBA00022836"/>
    </source>
</evidence>
<keyword evidence="2 4" id="KW-0602">Photosynthesis</keyword>
<evidence type="ECO:0000256" key="4">
    <source>
        <dbReference type="RuleBase" id="RU368107"/>
    </source>
</evidence>
<keyword evidence="4" id="KW-0793">Thylakoid</keyword>
<keyword evidence="4" id="KW-0150">Chloroplast</keyword>
<comment type="subcellular location">
    <subcellularLocation>
        <location evidence="4">Plastid</location>
        <location evidence="4">Chloroplast thylakoid lumen</location>
    </subcellularLocation>
</comment>
<dbReference type="InterPro" id="IPR003666">
    <property type="entry name" value="PSI_PsaF"/>
</dbReference>
<dbReference type="AlphaFoldDB" id="A0A0P0W433"/>
<comment type="function">
    <text evidence="4">Participates in efficiency of electron transfer from plastocyanin to P700 (or cytochrome c553 in algae and cyanobacteria). This plastocyanin-docking protein contributes to the specific association of plastocyanin to PSI.</text>
</comment>
<dbReference type="FunFam" id="1.10.8.110:FF:000001">
    <property type="entry name" value="Photosystem I reaction center subunit III"/>
    <property type="match status" value="1"/>
</dbReference>
<dbReference type="SUPFAM" id="SSF81536">
    <property type="entry name" value="Subunit III of photosystem I reaction centre, PsaF"/>
    <property type="match status" value="1"/>
</dbReference>
<dbReference type="Gramene" id="Os03t0778100-02">
    <property type="protein sequence ID" value="Os03t0778100-02"/>
    <property type="gene ID" value="Os03g0778100"/>
</dbReference>
<evidence type="ECO:0000313" key="6">
    <source>
        <dbReference type="Proteomes" id="UP000000763"/>
    </source>
</evidence>
<evidence type="ECO:0000256" key="2">
    <source>
        <dbReference type="ARBA" id="ARBA00022531"/>
    </source>
</evidence>
<dbReference type="Pfam" id="PF02507">
    <property type="entry name" value="PSI_PsaF"/>
    <property type="match status" value="1"/>
</dbReference>
<dbReference type="InterPro" id="IPR036577">
    <property type="entry name" value="PSI_PsaF_sf"/>
</dbReference>
<dbReference type="GO" id="GO:0015979">
    <property type="term" value="P:photosynthesis"/>
    <property type="evidence" value="ECO:0007669"/>
    <property type="project" value="UniProtKB-UniRule"/>
</dbReference>
<dbReference type="GO" id="GO:0009538">
    <property type="term" value="C:photosystem I reaction center"/>
    <property type="evidence" value="ECO:0007669"/>
    <property type="project" value="UniProtKB-UniRule"/>
</dbReference>
<accession>A0A0P0W433</accession>
<dbReference type="Gene3D" id="1.10.8.110">
    <property type="entry name" value="Photosystem I PsaF, reaction centre subunit III"/>
    <property type="match status" value="1"/>
</dbReference>